<proteinExistence type="predicted"/>
<protein>
    <submittedName>
        <fullName evidence="1">Uncharacterized protein</fullName>
    </submittedName>
</protein>
<comment type="caution">
    <text evidence="1">The sequence shown here is derived from an EMBL/GenBank/DDBJ whole genome shotgun (WGS) entry which is preliminary data.</text>
</comment>
<dbReference type="Proteomes" id="UP001227268">
    <property type="component" value="Unassembled WGS sequence"/>
</dbReference>
<organism evidence="1 2">
    <name type="scientific">Naganishia friedmannii</name>
    <dbReference type="NCBI Taxonomy" id="89922"/>
    <lineage>
        <taxon>Eukaryota</taxon>
        <taxon>Fungi</taxon>
        <taxon>Dikarya</taxon>
        <taxon>Basidiomycota</taxon>
        <taxon>Agaricomycotina</taxon>
        <taxon>Tremellomycetes</taxon>
        <taxon>Filobasidiales</taxon>
        <taxon>Filobasidiaceae</taxon>
        <taxon>Naganishia</taxon>
    </lineage>
</organism>
<gene>
    <name evidence="1" type="ORF">QFC21_004149</name>
</gene>
<accession>A0ACC2VJE3</accession>
<dbReference type="EMBL" id="JASBWT010000013">
    <property type="protein sequence ID" value="KAJ9099268.1"/>
    <property type="molecule type" value="Genomic_DNA"/>
</dbReference>
<evidence type="ECO:0000313" key="1">
    <source>
        <dbReference type="EMBL" id="KAJ9099268.1"/>
    </source>
</evidence>
<evidence type="ECO:0000313" key="2">
    <source>
        <dbReference type="Proteomes" id="UP001227268"/>
    </source>
</evidence>
<keyword evidence="2" id="KW-1185">Reference proteome</keyword>
<name>A0ACC2VJE3_9TREE</name>
<sequence>MQPGNPRSSGSALTAPRSYSGSHQPFQALKPLVSPLTNSGYPNGRGKSAWERKVNAVGGAGNNGGGGGGKPIMEWFRKLGHGKRPATAGAGPAGRPPTVAITGTLTRTESSTEGATTPRQPSKPKERSPTSSLVRQASSLGIASRKKQAVVNNSTLEVPNRRRRSSHHTSSIKSAGARSSRAPLFSPPRSSVARYPRAATFMTRSSMSPASSFISSRRSRRSSSAETEHSLAGSYLGVNDPDARSFVPSADADEDASLRPFPPSLRPSSPRQRTSFISSIPSPNRRASSVASVPYWQFSPPRGNHIFEHDRDAHNGPSENEPVPSGLPLRRSSESTMATQSSLGAHSRTWTSDRSRGTGSVDTRPTTILSSLDLPRVAHIAQVPPPRVVPHPRDHNRPPFAMLGGGSVLSTSPSILDAPAMSARRAASGSFPSLGQIHRTPTWDSGLSASPSVSSPLATAIFPVPSSTDQGSDSAPNDSVRHATLRLHSSIVNPAETTQSAKNNNDTSAYPCHVPHHSHPHPRDNPRPLSPPNENASVLTLASSTFSNAERGADRRQSRAAFGTPMAYNNQSQARRRLSDHLAPPTLTMVGRDSMLTPMDHVFSSLNVFPVAPDHEDENDNYDDHQTPVMLGSYNERDGSFRFENHRPLSYFDRASSYYFNPGGGGAGSVRASIGGGAGTTGGGRRMSLRSTDDRAGWAVDDRASVTAMRRRGSWESGESSFSWAGSGGGNVPTPAIGVVSGSVVSPIPMSMATPIPPSRKSFSFAQPERFDNEHTAEEDGGDPISAAKLAKSLDQLSVNEEKAGNQCGAAER</sequence>
<reference evidence="1" key="1">
    <citation type="submission" date="2023-04" db="EMBL/GenBank/DDBJ databases">
        <title>Draft Genome sequencing of Naganishia species isolated from polar environments using Oxford Nanopore Technology.</title>
        <authorList>
            <person name="Leo P."/>
            <person name="Venkateswaran K."/>
        </authorList>
    </citation>
    <scope>NUCLEOTIDE SEQUENCE</scope>
    <source>
        <strain evidence="1">MNA-CCFEE 5423</strain>
    </source>
</reference>